<dbReference type="GO" id="GO:0016887">
    <property type="term" value="F:ATP hydrolysis activity"/>
    <property type="evidence" value="ECO:0007669"/>
    <property type="project" value="InterPro"/>
</dbReference>
<dbReference type="PANTHER" id="PTHR42794">
    <property type="entry name" value="HEMIN IMPORT ATP-BINDING PROTEIN HMUV"/>
    <property type="match status" value="1"/>
</dbReference>
<keyword evidence="7" id="KW-1185">Reference proteome</keyword>
<accession>A0A099D4T4</accession>
<dbReference type="SUPFAM" id="SSF52540">
    <property type="entry name" value="P-loop containing nucleoside triphosphate hydrolases"/>
    <property type="match status" value="1"/>
</dbReference>
<dbReference type="InterPro" id="IPR003439">
    <property type="entry name" value="ABC_transporter-like_ATP-bd"/>
</dbReference>
<evidence type="ECO:0000259" key="4">
    <source>
        <dbReference type="PROSITE" id="PS50893"/>
    </source>
</evidence>
<dbReference type="PANTHER" id="PTHR42794:SF2">
    <property type="entry name" value="ABC TRANSPORTER ATP-BINDING PROTEIN"/>
    <property type="match status" value="1"/>
</dbReference>
<dbReference type="InterPro" id="IPR003593">
    <property type="entry name" value="AAA+_ATPase"/>
</dbReference>
<dbReference type="CDD" id="cd03214">
    <property type="entry name" value="ABC_Iron-Siderophores_B12_Hemin"/>
    <property type="match status" value="1"/>
</dbReference>
<evidence type="ECO:0000256" key="3">
    <source>
        <dbReference type="ARBA" id="ARBA00022840"/>
    </source>
</evidence>
<dbReference type="PROSITE" id="PS00211">
    <property type="entry name" value="ABC_TRANSPORTER_1"/>
    <property type="match status" value="1"/>
</dbReference>
<dbReference type="Proteomes" id="UP000215043">
    <property type="component" value="Chromosome"/>
</dbReference>
<evidence type="ECO:0000313" key="6">
    <source>
        <dbReference type="EMBL" id="KGI81193.1"/>
    </source>
</evidence>
<dbReference type="AlphaFoldDB" id="A0A099D4T4"/>
<protein>
    <submittedName>
        <fullName evidence="5">ABC transporter ATP-binding protein</fullName>
    </submittedName>
    <submittedName>
        <fullName evidence="6">Histidinol phosphatase</fullName>
    </submittedName>
</protein>
<dbReference type="InterPro" id="IPR027417">
    <property type="entry name" value="P-loop_NTPase"/>
</dbReference>
<dbReference type="HOGENOM" id="CLU_000604_1_11_11"/>
<gene>
    <name evidence="5" type="ORF">CDG81_13105</name>
    <name evidence="6" type="ORF">IL38_13215</name>
</gene>
<evidence type="ECO:0000313" key="7">
    <source>
        <dbReference type="Proteomes" id="UP000029737"/>
    </source>
</evidence>
<dbReference type="RefSeq" id="WP_043573724.1">
    <property type="nucleotide sequence ID" value="NZ_CP022752.1"/>
</dbReference>
<keyword evidence="3 5" id="KW-0067">ATP-binding</keyword>
<feature type="domain" description="ABC transporter" evidence="4">
    <location>
        <begin position="11"/>
        <end position="243"/>
    </location>
</feature>
<dbReference type="Gene3D" id="3.40.50.300">
    <property type="entry name" value="P-loop containing nucleotide triphosphate hydrolases"/>
    <property type="match status" value="1"/>
</dbReference>
<dbReference type="InterPro" id="IPR017871">
    <property type="entry name" value="ABC_transporter-like_CS"/>
</dbReference>
<evidence type="ECO:0000256" key="2">
    <source>
        <dbReference type="ARBA" id="ARBA00022741"/>
    </source>
</evidence>
<dbReference type="KEGG" id="aey:CDG81_13105"/>
<sequence length="261" mass="28486">MSHHEVHPAELDIREVTHTTGGREVLSRVSLTAAPGEVVGVVGPNGAGKSTLLRTAYRQLRPTHGRVLLDGTDVFRTPRRSLARRLAALPQELPAEFELTAHDVAAMGRAPHRRRIGRDRLGDERIVTVSLEMVEMAELAHRPFDQLSGGEKQRVLIARALAQEPGMLVLDEPTNHLDMRHQFDVLALVRRLNVTTLAALHDLNLAARFCDRMCVLAAGEVAAIGTPAEVLTESLLSEVYGVRAEIGTHPRTGAPTVLFGN</sequence>
<keyword evidence="1" id="KW-0813">Transport</keyword>
<dbReference type="Proteomes" id="UP000029737">
    <property type="component" value="Unassembled WGS sequence"/>
</dbReference>
<dbReference type="Pfam" id="PF00005">
    <property type="entry name" value="ABC_tran"/>
    <property type="match status" value="1"/>
</dbReference>
<reference evidence="6 7" key="1">
    <citation type="journal article" date="2014" name="PLoS ONE">
        <title>Identification and Characterization of a New Erythromycin Biosynthetic Gene Cluster in Actinopolyspora erythraea YIM90600, a Novel Erythronolide-Producing Halophilic Actinomycete Isolated from Salt Field.</title>
        <authorList>
            <person name="Chen D."/>
            <person name="Feng J."/>
            <person name="Huang L."/>
            <person name="Zhang Q."/>
            <person name="Wu J."/>
            <person name="Zhu X."/>
            <person name="Duan Y."/>
            <person name="Xu Z."/>
        </authorList>
    </citation>
    <scope>NUCLEOTIDE SEQUENCE [LARGE SCALE GENOMIC DNA]</scope>
    <source>
        <strain evidence="6 7">YIM90600</strain>
    </source>
</reference>
<dbReference type="EMBL" id="CP022752">
    <property type="protein sequence ID" value="ASU79068.1"/>
    <property type="molecule type" value="Genomic_DNA"/>
</dbReference>
<dbReference type="GO" id="GO:0005524">
    <property type="term" value="F:ATP binding"/>
    <property type="evidence" value="ECO:0007669"/>
    <property type="project" value="UniProtKB-KW"/>
</dbReference>
<dbReference type="EMBL" id="JPMV01000021">
    <property type="protein sequence ID" value="KGI81193.1"/>
    <property type="molecule type" value="Genomic_DNA"/>
</dbReference>
<name>A0A099D4T4_9ACTN</name>
<evidence type="ECO:0000313" key="8">
    <source>
        <dbReference type="Proteomes" id="UP000215043"/>
    </source>
</evidence>
<proteinExistence type="predicted"/>
<organism evidence="5 8">
    <name type="scientific">Actinopolyspora erythraea</name>
    <dbReference type="NCBI Taxonomy" id="414996"/>
    <lineage>
        <taxon>Bacteria</taxon>
        <taxon>Bacillati</taxon>
        <taxon>Actinomycetota</taxon>
        <taxon>Actinomycetes</taxon>
        <taxon>Actinopolysporales</taxon>
        <taxon>Actinopolysporaceae</taxon>
        <taxon>Actinopolyspora</taxon>
    </lineage>
</organism>
<dbReference type="PROSITE" id="PS50893">
    <property type="entry name" value="ABC_TRANSPORTER_2"/>
    <property type="match status" value="1"/>
</dbReference>
<keyword evidence="2" id="KW-0547">Nucleotide-binding</keyword>
<evidence type="ECO:0000313" key="5">
    <source>
        <dbReference type="EMBL" id="ASU79068.1"/>
    </source>
</evidence>
<dbReference type="SMART" id="SM00382">
    <property type="entry name" value="AAA"/>
    <property type="match status" value="1"/>
</dbReference>
<dbReference type="OrthoDB" id="4318785at2"/>
<evidence type="ECO:0000256" key="1">
    <source>
        <dbReference type="ARBA" id="ARBA00022448"/>
    </source>
</evidence>
<dbReference type="FunFam" id="3.40.50.300:FF:000134">
    <property type="entry name" value="Iron-enterobactin ABC transporter ATP-binding protein"/>
    <property type="match status" value="1"/>
</dbReference>
<dbReference type="eggNOG" id="COG1120">
    <property type="taxonomic scope" value="Bacteria"/>
</dbReference>
<reference evidence="5 8" key="2">
    <citation type="submission" date="2017-08" db="EMBL/GenBank/DDBJ databases">
        <title>The complete genome sequence of moderately halophilic actinomycete Actinopolyspora erythraea YIM 90600, the producer of novel erythromycin, novel actinopolysporins A-C and tubercidin.</title>
        <authorList>
            <person name="Yin M."/>
            <person name="Tang S."/>
        </authorList>
    </citation>
    <scope>NUCLEOTIDE SEQUENCE [LARGE SCALE GENOMIC DNA]</scope>
    <source>
        <strain evidence="5 8">YIM 90600</strain>
    </source>
</reference>